<dbReference type="EMBL" id="JBBPBN010000294">
    <property type="protein sequence ID" value="KAK8489903.1"/>
    <property type="molecule type" value="Genomic_DNA"/>
</dbReference>
<evidence type="ECO:0000313" key="2">
    <source>
        <dbReference type="Proteomes" id="UP001396334"/>
    </source>
</evidence>
<organism evidence="1 2">
    <name type="scientific">Hibiscus sabdariffa</name>
    <name type="common">roselle</name>
    <dbReference type="NCBI Taxonomy" id="183260"/>
    <lineage>
        <taxon>Eukaryota</taxon>
        <taxon>Viridiplantae</taxon>
        <taxon>Streptophyta</taxon>
        <taxon>Embryophyta</taxon>
        <taxon>Tracheophyta</taxon>
        <taxon>Spermatophyta</taxon>
        <taxon>Magnoliopsida</taxon>
        <taxon>eudicotyledons</taxon>
        <taxon>Gunneridae</taxon>
        <taxon>Pentapetalae</taxon>
        <taxon>rosids</taxon>
        <taxon>malvids</taxon>
        <taxon>Malvales</taxon>
        <taxon>Malvaceae</taxon>
        <taxon>Malvoideae</taxon>
        <taxon>Hibiscus</taxon>
    </lineage>
</organism>
<keyword evidence="2" id="KW-1185">Reference proteome</keyword>
<sequence length="81" mass="9573">MGQQFLAIHTWTLKYHLKAYKAPLVDQKEMKLQRRTRRTLEITVSGQTTEQLFEEWSHTQGRAPRGKWKSDNINSKESTNI</sequence>
<gene>
    <name evidence="1" type="ORF">V6N11_051344</name>
</gene>
<protein>
    <submittedName>
        <fullName evidence="1">Uncharacterized protein</fullName>
    </submittedName>
</protein>
<name>A0ABR2AA76_9ROSI</name>
<proteinExistence type="predicted"/>
<evidence type="ECO:0000313" key="1">
    <source>
        <dbReference type="EMBL" id="KAK8489903.1"/>
    </source>
</evidence>
<accession>A0ABR2AA76</accession>
<comment type="caution">
    <text evidence="1">The sequence shown here is derived from an EMBL/GenBank/DDBJ whole genome shotgun (WGS) entry which is preliminary data.</text>
</comment>
<dbReference type="Proteomes" id="UP001396334">
    <property type="component" value="Unassembled WGS sequence"/>
</dbReference>
<reference evidence="1 2" key="1">
    <citation type="journal article" date="2024" name="G3 (Bethesda)">
        <title>Genome assembly of Hibiscus sabdariffa L. provides insights into metabolisms of medicinal natural products.</title>
        <authorList>
            <person name="Kim T."/>
        </authorList>
    </citation>
    <scope>NUCLEOTIDE SEQUENCE [LARGE SCALE GENOMIC DNA]</scope>
    <source>
        <strain evidence="1">TK-2024</strain>
        <tissue evidence="1">Old leaves</tissue>
    </source>
</reference>